<keyword evidence="2" id="KW-0378">Hydrolase</keyword>
<dbReference type="SMART" id="SM00479">
    <property type="entry name" value="EXOIII"/>
    <property type="match status" value="1"/>
</dbReference>
<sequence length="188" mass="21574">MCKKFERSPARTLCLDLEFSYGKKKNERVDIYEIGIVAVDEFGKEVGSFQTHVKPEYFCPTTLDFLSLHESDFVSAPDLKKAMRMMNDFVSQQAVLSPGDLKWCSWGKRDKEILSTKAGMVSLPNGHKLTKSPYFDAQYQFYRNVPSARLRHSLREVVEDFCGDYIENHHSALDDARALAKIVKTYCI</sequence>
<keyword evidence="1" id="KW-0540">Nuclease</keyword>
<feature type="domain" description="Exonuclease" evidence="3">
    <location>
        <begin position="11"/>
        <end position="187"/>
    </location>
</feature>
<evidence type="ECO:0000259" key="3">
    <source>
        <dbReference type="SMART" id="SM00479"/>
    </source>
</evidence>
<evidence type="ECO:0000256" key="2">
    <source>
        <dbReference type="ARBA" id="ARBA00022839"/>
    </source>
</evidence>
<dbReference type="InterPro" id="IPR012337">
    <property type="entry name" value="RNaseH-like_sf"/>
</dbReference>
<dbReference type="EMBL" id="JMIB01000027">
    <property type="protein sequence ID" value="KDM90944.1"/>
    <property type="molecule type" value="Genomic_DNA"/>
</dbReference>
<dbReference type="GO" id="GO:0004527">
    <property type="term" value="F:exonuclease activity"/>
    <property type="evidence" value="ECO:0007669"/>
    <property type="project" value="UniProtKB-KW"/>
</dbReference>
<dbReference type="Pfam" id="PF00929">
    <property type="entry name" value="RNase_T"/>
    <property type="match status" value="1"/>
</dbReference>
<keyword evidence="2" id="KW-0269">Exonuclease</keyword>
<dbReference type="Proteomes" id="UP000027192">
    <property type="component" value="Unassembled WGS sequence"/>
</dbReference>
<dbReference type="RefSeq" id="WP_036753891.1">
    <property type="nucleotide sequence ID" value="NZ_JAGSGC010000004.1"/>
</dbReference>
<reference evidence="4 5" key="1">
    <citation type="submission" date="2014-04" db="EMBL/GenBank/DDBJ databases">
        <title>Draft genome sequence of Photobacterium halotolerans S2753: a solonamide, ngercheumicin and holomycin producer.</title>
        <authorList>
            <person name="Machado H.R."/>
            <person name="Gram L."/>
        </authorList>
    </citation>
    <scope>NUCLEOTIDE SEQUENCE [LARGE SCALE GENOMIC DNA]</scope>
    <source>
        <strain evidence="4 5">S2753</strain>
    </source>
</reference>
<dbReference type="AlphaFoldDB" id="A0A066RKR6"/>
<protein>
    <recommendedName>
        <fullName evidence="3">Exonuclease domain-containing protein</fullName>
    </recommendedName>
</protein>
<evidence type="ECO:0000313" key="5">
    <source>
        <dbReference type="Proteomes" id="UP000027192"/>
    </source>
</evidence>
<evidence type="ECO:0000313" key="4">
    <source>
        <dbReference type="EMBL" id="KDM90944.1"/>
    </source>
</evidence>
<dbReference type="InterPro" id="IPR036397">
    <property type="entry name" value="RNaseH_sf"/>
</dbReference>
<name>A0A066RKR6_9GAMM</name>
<proteinExistence type="predicted"/>
<dbReference type="GO" id="GO:0006259">
    <property type="term" value="P:DNA metabolic process"/>
    <property type="evidence" value="ECO:0007669"/>
    <property type="project" value="UniProtKB-ARBA"/>
</dbReference>
<dbReference type="GO" id="GO:0003676">
    <property type="term" value="F:nucleic acid binding"/>
    <property type="evidence" value="ECO:0007669"/>
    <property type="project" value="InterPro"/>
</dbReference>
<evidence type="ECO:0000256" key="1">
    <source>
        <dbReference type="ARBA" id="ARBA00022722"/>
    </source>
</evidence>
<gene>
    <name evidence="4" type="ORF">EA58_14405</name>
</gene>
<accession>A0A066RKR6</accession>
<dbReference type="SUPFAM" id="SSF53098">
    <property type="entry name" value="Ribonuclease H-like"/>
    <property type="match status" value="1"/>
</dbReference>
<dbReference type="InterPro" id="IPR013520">
    <property type="entry name" value="Ribonucl_H"/>
</dbReference>
<keyword evidence="5" id="KW-1185">Reference proteome</keyword>
<dbReference type="Gene3D" id="3.30.420.10">
    <property type="entry name" value="Ribonuclease H-like superfamily/Ribonuclease H"/>
    <property type="match status" value="1"/>
</dbReference>
<dbReference type="OrthoDB" id="4563729at2"/>
<dbReference type="STRING" id="1654360.EA58_14405"/>
<organism evidence="4 5">
    <name type="scientific">Photobacterium galatheae</name>
    <dbReference type="NCBI Taxonomy" id="1654360"/>
    <lineage>
        <taxon>Bacteria</taxon>
        <taxon>Pseudomonadati</taxon>
        <taxon>Pseudomonadota</taxon>
        <taxon>Gammaproteobacteria</taxon>
        <taxon>Vibrionales</taxon>
        <taxon>Vibrionaceae</taxon>
        <taxon>Photobacterium</taxon>
    </lineage>
</organism>
<comment type="caution">
    <text evidence="4">The sequence shown here is derived from an EMBL/GenBank/DDBJ whole genome shotgun (WGS) entry which is preliminary data.</text>
</comment>